<sequence length="283" mass="31095">MAGVEIIGVRQGAAATRDEVWSFTELCQWQNDKTGLISVKAKKIDPVNVDSCVAEETTGSEDDAQILITSTGIPYSRILALPISLLLGAHIDRTFGGIKNDLKGVEKRTGYHNFASRHESPAREELGELYAKTRGTTAKLASTLRKAKTLEKLLSFIVKTLDETIGSNPTQLRDASLDVPTSEPVENHAQGCSHLKNHVAVLQEGQEMQVMDTDYTLEQVRVQIDVLFSIIQQQDAMHNIKLSKATHEIASFSYRDSASMKTLAVVTMFPLPGSFIFALFSTT</sequence>
<organism evidence="1 2">
    <name type="scientific">Epichloe festucae (strain Fl1)</name>
    <dbReference type="NCBI Taxonomy" id="877507"/>
    <lineage>
        <taxon>Eukaryota</taxon>
        <taxon>Fungi</taxon>
        <taxon>Dikarya</taxon>
        <taxon>Ascomycota</taxon>
        <taxon>Pezizomycotina</taxon>
        <taxon>Sordariomycetes</taxon>
        <taxon>Hypocreomycetidae</taxon>
        <taxon>Hypocreales</taxon>
        <taxon>Clavicipitaceae</taxon>
        <taxon>Epichloe</taxon>
    </lineage>
</organism>
<gene>
    <name evidence="1" type="ORF">C2857_003738</name>
</gene>
<dbReference type="OrthoDB" id="3642468at2759"/>
<name>A0A7S9KUV0_EPIFF</name>
<evidence type="ECO:0000313" key="2">
    <source>
        <dbReference type="Proteomes" id="UP000594364"/>
    </source>
</evidence>
<proteinExistence type="predicted"/>
<dbReference type="EMBL" id="CP031388">
    <property type="protein sequence ID" value="QPH05751.1"/>
    <property type="molecule type" value="Genomic_DNA"/>
</dbReference>
<protein>
    <submittedName>
        <fullName evidence="1">Uncharacterized protein</fullName>
    </submittedName>
</protein>
<keyword evidence="2" id="KW-1185">Reference proteome</keyword>
<dbReference type="Proteomes" id="UP000594364">
    <property type="component" value="Chromosome 4"/>
</dbReference>
<accession>A0A7S9KUV0</accession>
<reference evidence="1 2" key="1">
    <citation type="journal article" date="2018" name="PLoS Genet.">
        <title>Repeat elements organise 3D genome structure and mediate transcription in the filamentous fungus Epichloe festucae.</title>
        <authorList>
            <person name="Winter D.J."/>
            <person name="Ganley A.R.D."/>
            <person name="Young C.A."/>
            <person name="Liachko I."/>
            <person name="Schardl C.L."/>
            <person name="Dupont P.Y."/>
            <person name="Berry D."/>
            <person name="Ram A."/>
            <person name="Scott B."/>
            <person name="Cox M.P."/>
        </authorList>
    </citation>
    <scope>NUCLEOTIDE SEQUENCE [LARGE SCALE GENOMIC DNA]</scope>
    <source>
        <strain evidence="1 2">Fl1</strain>
    </source>
</reference>
<dbReference type="AlphaFoldDB" id="A0A7S9KUV0"/>
<evidence type="ECO:0000313" key="1">
    <source>
        <dbReference type="EMBL" id="QPH05751.1"/>
    </source>
</evidence>